<evidence type="ECO:0000256" key="1">
    <source>
        <dbReference type="ARBA" id="ARBA00008139"/>
    </source>
</evidence>
<feature type="glycosylation site" description="N-linked (GlcNAc...) asparagine; partial" evidence="5">
    <location>
        <position position="98"/>
    </location>
</feature>
<evidence type="ECO:0000256" key="5">
    <source>
        <dbReference type="PIRSR" id="PIRSR601548-10"/>
    </source>
</evidence>
<organism evidence="8">
    <name type="scientific">Anopheles sinensis</name>
    <name type="common">Mosquito</name>
    <dbReference type="NCBI Taxonomy" id="74873"/>
    <lineage>
        <taxon>Eukaryota</taxon>
        <taxon>Metazoa</taxon>
        <taxon>Ecdysozoa</taxon>
        <taxon>Arthropoda</taxon>
        <taxon>Hexapoda</taxon>
        <taxon>Insecta</taxon>
        <taxon>Pterygota</taxon>
        <taxon>Neoptera</taxon>
        <taxon>Endopterygota</taxon>
        <taxon>Diptera</taxon>
        <taxon>Nematocera</taxon>
        <taxon>Culicoidea</taxon>
        <taxon>Culicidae</taxon>
        <taxon>Anophelinae</taxon>
        <taxon>Anopheles</taxon>
    </lineage>
</organism>
<reference evidence="9" key="2">
    <citation type="submission" date="2020-05" db="UniProtKB">
        <authorList>
            <consortium name="EnsemblMetazoa"/>
        </authorList>
    </citation>
    <scope>IDENTIFICATION</scope>
</reference>
<keyword evidence="10" id="KW-1185">Reference proteome</keyword>
<comment type="similarity">
    <text evidence="1 7">Belongs to the peptidase M2 family.</text>
</comment>
<evidence type="ECO:0000256" key="4">
    <source>
        <dbReference type="ARBA" id="ARBA00023180"/>
    </source>
</evidence>
<keyword evidence="3 7" id="KW-1015">Disulfide bond</keyword>
<dbReference type="GO" id="GO:0005886">
    <property type="term" value="C:plasma membrane"/>
    <property type="evidence" value="ECO:0007669"/>
    <property type="project" value="TreeGrafter"/>
</dbReference>
<evidence type="ECO:0000256" key="7">
    <source>
        <dbReference type="PROSITE-ProRule" id="PRU01355"/>
    </source>
</evidence>
<dbReference type="VEuPathDB" id="VectorBase:ASIS023702"/>
<dbReference type="Pfam" id="PF01401">
    <property type="entry name" value="Peptidase_M2"/>
    <property type="match status" value="1"/>
</dbReference>
<reference evidence="8 10" key="1">
    <citation type="journal article" date="2014" name="BMC Genomics">
        <title>Genome sequence of Anopheles sinensis provides insight into genetics basis of mosquito competence for malaria parasites.</title>
        <authorList>
            <person name="Zhou D."/>
            <person name="Zhang D."/>
            <person name="Ding G."/>
            <person name="Shi L."/>
            <person name="Hou Q."/>
            <person name="Ye Y."/>
            <person name="Xu Y."/>
            <person name="Zhou H."/>
            <person name="Xiong C."/>
            <person name="Li S."/>
            <person name="Yu J."/>
            <person name="Hong S."/>
            <person name="Yu X."/>
            <person name="Zou P."/>
            <person name="Chen C."/>
            <person name="Chang X."/>
            <person name="Wang W."/>
            <person name="Lv Y."/>
            <person name="Sun Y."/>
            <person name="Ma L."/>
            <person name="Shen B."/>
            <person name="Zhu C."/>
        </authorList>
    </citation>
    <scope>NUCLEOTIDE SEQUENCE [LARGE SCALE GENOMIC DNA]</scope>
</reference>
<dbReference type="SUPFAM" id="SSF55486">
    <property type="entry name" value="Metalloproteases ('zincins'), catalytic domain"/>
    <property type="match status" value="1"/>
</dbReference>
<dbReference type="VEuPathDB" id="VectorBase:ASIC022061"/>
<dbReference type="GO" id="GO:0008237">
    <property type="term" value="F:metallopeptidase activity"/>
    <property type="evidence" value="ECO:0007669"/>
    <property type="project" value="InterPro"/>
</dbReference>
<dbReference type="OMA" id="KSSEYHL"/>
<evidence type="ECO:0000313" key="8">
    <source>
        <dbReference type="EMBL" id="KFB53820.1"/>
    </source>
</evidence>
<accession>A0A084WUC6</accession>
<dbReference type="PANTHER" id="PTHR10514:SF44">
    <property type="entry name" value="ANGIOTENSIN-CONVERTING ENZYME-RELATED"/>
    <property type="match status" value="1"/>
</dbReference>
<evidence type="ECO:0000256" key="6">
    <source>
        <dbReference type="PIRSR" id="PIRSR601548-5"/>
    </source>
</evidence>
<dbReference type="AlphaFoldDB" id="A0A084WUC6"/>
<dbReference type="GO" id="GO:0005615">
    <property type="term" value="C:extracellular space"/>
    <property type="evidence" value="ECO:0007669"/>
    <property type="project" value="TreeGrafter"/>
</dbReference>
<dbReference type="PANTHER" id="PTHR10514">
    <property type="entry name" value="ANGIOTENSIN-CONVERTING ENZYME"/>
    <property type="match status" value="1"/>
</dbReference>
<dbReference type="EMBL" id="KE525421">
    <property type="protein sequence ID" value="KFB53820.1"/>
    <property type="molecule type" value="Genomic_DNA"/>
</dbReference>
<keyword evidence="2" id="KW-0732">Signal</keyword>
<dbReference type="GO" id="GO:0008241">
    <property type="term" value="F:peptidyl-dipeptidase activity"/>
    <property type="evidence" value="ECO:0007669"/>
    <property type="project" value="InterPro"/>
</dbReference>
<feature type="glycosylation site" description="N-linked (GlcNAc...) asparagine" evidence="6">
    <location>
        <position position="98"/>
    </location>
</feature>
<name>A0A084WUC6_ANOSI</name>
<evidence type="ECO:0000256" key="2">
    <source>
        <dbReference type="ARBA" id="ARBA00022729"/>
    </source>
</evidence>
<comment type="caution">
    <text evidence="7">Lacks conserved residue(s) required for the propagation of feature annotation.</text>
</comment>
<dbReference type="InterPro" id="IPR001548">
    <property type="entry name" value="Peptidase_M2"/>
</dbReference>
<evidence type="ECO:0000313" key="10">
    <source>
        <dbReference type="Proteomes" id="UP000030765"/>
    </source>
</evidence>
<gene>
    <name evidence="8" type="ORF">ZHAS_00022061</name>
</gene>
<dbReference type="PROSITE" id="PS52011">
    <property type="entry name" value="PEPTIDASE_M2"/>
    <property type="match status" value="1"/>
</dbReference>
<dbReference type="STRING" id="74873.A0A084WUC6"/>
<keyword evidence="4 5" id="KW-0325">Glycoprotein</keyword>
<proteinExistence type="inferred from homology"/>
<evidence type="ECO:0000313" key="9">
    <source>
        <dbReference type="EnsemblMetazoa" id="ASIC022061-PA"/>
    </source>
</evidence>
<dbReference type="GO" id="GO:0006508">
    <property type="term" value="P:proteolysis"/>
    <property type="evidence" value="ECO:0007669"/>
    <property type="project" value="InterPro"/>
</dbReference>
<dbReference type="EnsemblMetazoa" id="ASIC022061-RA">
    <property type="protein sequence ID" value="ASIC022061-PA"/>
    <property type="gene ID" value="ASIC022061"/>
</dbReference>
<evidence type="ECO:0000256" key="3">
    <source>
        <dbReference type="ARBA" id="ARBA00023157"/>
    </source>
</evidence>
<sequence>MTSEADDAWAYIIDNNEETWKRRKEGDTRNAQFFKNLANELQKYDYKSFTDADLKRRIFKLTKIGYQALSEDKLNQLIDVITRINTNYNNVNVCQFQNETNCNIKVVVTLNSEWKMMAKSRDPEELKHYWVQWHDAAGKPVRKDFEKYVTLRQEAAQLNSE</sequence>
<dbReference type="Proteomes" id="UP000030765">
    <property type="component" value="Unassembled WGS sequence"/>
</dbReference>
<dbReference type="EMBL" id="ATLV01027062">
    <property type="status" value="NOT_ANNOTATED_CDS"/>
    <property type="molecule type" value="Genomic_DNA"/>
</dbReference>
<feature type="disulfide bond" evidence="7">
    <location>
        <begin position="94"/>
        <end position="102"/>
    </location>
</feature>
<dbReference type="OrthoDB" id="10029630at2759"/>
<protein>
    <submittedName>
        <fullName evidence="8 9">Uncharacterized protein</fullName>
    </submittedName>
</protein>